<feature type="compositionally biased region" description="Pro residues" evidence="20">
    <location>
        <begin position="2007"/>
        <end position="2024"/>
    </location>
</feature>
<protein>
    <recommendedName>
        <fullName evidence="17">Transport and Golgi organization protein 1 homolog</fullName>
    </recommendedName>
</protein>
<keyword evidence="8 21" id="KW-0732">Signal</keyword>
<keyword evidence="6" id="KW-0597">Phosphoprotein</keyword>
<evidence type="ECO:0000256" key="11">
    <source>
        <dbReference type="ARBA" id="ARBA00022927"/>
    </source>
</evidence>
<sequence>MAAARIHISLLALVAHIVHSAEPVDRRFAELKRCADEECSMLMCRGKALKDFTGPDCRFVNFKKDESIYVYHKLVGTDLWAGTVGSHFGYFPKDLLDIKQVYTKDEIESLTDETDFVCFDGGIDNFDNYNIDELLNKPKQSTEINEAIGTIEEAQPGDPPDAPKESEEEKKEPVQGTTGNTGSENQESKDWKDEKTNESALSPSLEAESLVDNQEEIVNSQSEHSQVETIAHSYTETVVEKSQVPDNEPATNGSTSQGGPSGSEKDNEDLNVYTIVNKDTVQNLKTHLDSSADAVVTEDEETRRVTLENEYINGDAGEDNVKKDVADEQSDEPPWLSYDELDMKPRDEVVSSENESNLKAQAETAPKEEGKAAECVIGHATTLKQENNIVTSWGDTFFAIVSGGEHTKDVTDPYETESEEEKEEDDDAQVEPSTSEDDILLLDMDKAHSQYAAHSTDKGKDILTGETSWSLPSQSGSAIDEVEETNTNLNDSRISSEVATSLARSEVNSEILTTEESIKGEEEAGNKGQVSVADDQPLIQSETNPEDSDVTNHKEPTHGVGLETTLENIPPSAAEKMEKRDVREDIDHEIGKFEDQEESLNIKLTSSEQEPDSLLDVLIRDDAVEEDQSDVRSPDDVFTQNTPHSKAVKSESDDLINITISEDLINVTEGLESASEIKTETLPPLDQSSIAPVAEELLNVQAEVGSNDIGNSKTEEVTQAALDEDESEPLADVLSHKIRGTESTDMDNKNNGQVKDVPKTPESKEALDKVVSSNTSDQKNVLSSLEDNEISSKSDMEPGNDLQNAQSTSKGNNTLSDTVIAKALSTNNISEAIKLEENLSQTMDDLLVPEFVNEDEKHYEDDENMTEDDELLEDENAVNATLSHQLEIAEDFNRFAKEERKHFENQNIESKDDHGNNNAEDGIGNHETVQGLMNKESSKRFNVEERPTSDFDLKHNNITEGALVNPSNDGVKQYLEASVDESDSILDLNEVPSYTDSIREMDIIRSHLDNDQINRFIKYLGPENILRVEAMFHDMESELKLARKDNSRLDYIDKALDQIFEASETYIIEFVESILDQREANLEEIAASEKNMHDEEAALLEDIQEIAYKLRQKHSAYNDSTLLAPGEHEEKPASDVDKGVHDKLENPWNEMDVQGTENRESSPEIKPHTEEKSEPPFLPDNGGIEDSPEHRETFVSDPDIPNAQNEGTTETAEENMERSDFVTEKVTLQEEFLSISSLLQATKQSLGTVTEVLISALPEDIRPGPDFHGVQWEAFIVTFLVGLLTVFIFFWRTCLSVKSRVYQVNEKQLAEKIAKLVKEKSEALEKISEYERKIKETKECESTAEKKNTELLAEAASLKVTIKGLQEANQGLDSKMRNLMDELISQKEHNKNKKKMISDGQKSIEKLQEKCSEHTAELSELQIALNEAKLREQKVRTDLRSVQEENSQLRERKEQLLKEAEGWSERQKELDEQIQLQQKSHKDMEEALAYKENEIEVLTNCIMQLKQLEEDSAAIEDGRRQPTDAGELANGEVPDKRKENMKAQIKQMMDVSRVKTMLSIIEEEKELYQRKLSDEISARHELEEQIEQLQHDGSSMQSDKTRLDNECKTLRQKVEILTELYQQKEMALQKKLTQEEYERQDKEQKLTVADEKAVIASEEVKIYKQRIQDMEEELQKTERSFKNQIASHEKKAHENWLIARTAERTLAEEKRECANLRQKLIEVNQRIVMLQRPSIVKPTPGRPEHQIPVKRGNLSRDGSFGPSPVSGGNPSPPMMMDVSGRSSSANLSRTEAPKGDPGAADFPVGPRRFPDMSGRTSAPVELAHSSMLSSGPRTSSPSMTVDGMIPPGMKGPPSFPGTPVMNSPAPAALMSQPPANLIGPPLPRGHFGPRPQMPGIRDLPPRPPGPMPMDPRNIHGPLGLREYHPSHMPLPGSRDYVMPLTSIRDYPPGAPLPGHRDFPPGPPPPVGRDFPPGPPLLRDFPPGNPPPGLKDFPPGPLIQGVREIVPGIPPPGARDFPPGLPPPGAREFMAVPPPRPLSRDFLPGPPVPGPRDFLPGPPHPGTYVPGPPPPGVRQFLPPRPPSGARDFIQGPPTGGPNFPPGPHSVSFPADRVLPPANQPPTQTDHTHAQETKP</sequence>
<dbReference type="PROSITE" id="PS50002">
    <property type="entry name" value="SH3"/>
    <property type="match status" value="1"/>
</dbReference>
<evidence type="ECO:0000256" key="18">
    <source>
        <dbReference type="PROSITE-ProRule" id="PRU00192"/>
    </source>
</evidence>
<evidence type="ECO:0000256" key="19">
    <source>
        <dbReference type="SAM" id="Coils"/>
    </source>
</evidence>
<accession>A0A8T2JJD2</accession>
<feature type="region of interest" description="Disordered" evidence="20">
    <location>
        <begin position="1734"/>
        <end position="1816"/>
    </location>
</feature>
<reference evidence="23" key="1">
    <citation type="thesis" date="2020" institute="ProQuest LLC" country="789 East Eisenhower Parkway, Ann Arbor, MI, USA">
        <title>Comparative Genomics and Chromosome Evolution.</title>
        <authorList>
            <person name="Mudd A.B."/>
        </authorList>
    </citation>
    <scope>NUCLEOTIDE SEQUENCE</scope>
    <source>
        <strain evidence="23">Female2</strain>
        <tissue evidence="23">Blood</tissue>
    </source>
</reference>
<keyword evidence="24" id="KW-1185">Reference proteome</keyword>
<keyword evidence="14" id="KW-0472">Membrane</keyword>
<evidence type="ECO:0000256" key="16">
    <source>
        <dbReference type="ARBA" id="ARBA00061139"/>
    </source>
</evidence>
<feature type="compositionally biased region" description="Basic and acidic residues" evidence="20">
    <location>
        <begin position="1157"/>
        <end position="1174"/>
    </location>
</feature>
<evidence type="ECO:0000256" key="21">
    <source>
        <dbReference type="SAM" id="SignalP"/>
    </source>
</evidence>
<feature type="compositionally biased region" description="Basic and acidic residues" evidence="20">
    <location>
        <begin position="186"/>
        <end position="197"/>
    </location>
</feature>
<comment type="caution">
    <text evidence="23">The sequence shown here is derived from an EMBL/GenBank/DDBJ whole genome shotgun (WGS) entry which is preliminary data.</text>
</comment>
<dbReference type="PRINTS" id="PR01217">
    <property type="entry name" value="PRICHEXTENSN"/>
</dbReference>
<evidence type="ECO:0000256" key="3">
    <source>
        <dbReference type="ARBA" id="ARBA00022448"/>
    </source>
</evidence>
<organism evidence="23 24">
    <name type="scientific">Hymenochirus boettgeri</name>
    <name type="common">Congo dwarf clawed frog</name>
    <dbReference type="NCBI Taxonomy" id="247094"/>
    <lineage>
        <taxon>Eukaryota</taxon>
        <taxon>Metazoa</taxon>
        <taxon>Chordata</taxon>
        <taxon>Craniata</taxon>
        <taxon>Vertebrata</taxon>
        <taxon>Euteleostomi</taxon>
        <taxon>Amphibia</taxon>
        <taxon>Batrachia</taxon>
        <taxon>Anura</taxon>
        <taxon>Pipoidea</taxon>
        <taxon>Pipidae</taxon>
        <taxon>Pipinae</taxon>
        <taxon>Hymenochirus</taxon>
    </lineage>
</organism>
<feature type="compositionally biased region" description="Low complexity" evidence="20">
    <location>
        <begin position="1758"/>
        <end position="1769"/>
    </location>
</feature>
<feature type="compositionally biased region" description="Acidic residues" evidence="20">
    <location>
        <begin position="412"/>
        <end position="440"/>
    </location>
</feature>
<keyword evidence="3" id="KW-0813">Transport</keyword>
<evidence type="ECO:0000256" key="17">
    <source>
        <dbReference type="ARBA" id="ARBA00068894"/>
    </source>
</evidence>
<feature type="compositionally biased region" description="Pro residues" evidence="20">
    <location>
        <begin position="2043"/>
        <end position="2081"/>
    </location>
</feature>
<feature type="coiled-coil region" evidence="19">
    <location>
        <begin position="1653"/>
        <end position="1726"/>
    </location>
</feature>
<dbReference type="Pfam" id="PF07653">
    <property type="entry name" value="SH3_2"/>
    <property type="match status" value="1"/>
</dbReference>
<dbReference type="InterPro" id="IPR051500">
    <property type="entry name" value="cTAGE_MIA/OTOR"/>
</dbReference>
<dbReference type="Proteomes" id="UP000812440">
    <property type="component" value="Chromosome 5"/>
</dbReference>
<feature type="compositionally biased region" description="Pro residues" evidence="20">
    <location>
        <begin position="2093"/>
        <end position="2102"/>
    </location>
</feature>
<evidence type="ECO:0000256" key="4">
    <source>
        <dbReference type="ARBA" id="ARBA00022481"/>
    </source>
</evidence>
<dbReference type="EMBL" id="JAACNH010000004">
    <property type="protein sequence ID" value="KAG8443788.1"/>
    <property type="molecule type" value="Genomic_DNA"/>
</dbReference>
<feature type="region of interest" description="Disordered" evidence="20">
    <location>
        <begin position="150"/>
        <end position="271"/>
    </location>
</feature>
<evidence type="ECO:0000313" key="23">
    <source>
        <dbReference type="EMBL" id="KAG8443788.1"/>
    </source>
</evidence>
<keyword evidence="7" id="KW-0812">Transmembrane</keyword>
<dbReference type="PANTHER" id="PTHR23158:SF54">
    <property type="entry name" value="TRANSPORT AND GOLGI ORGANIZATION PROTEIN 1 HOMOLOG"/>
    <property type="match status" value="1"/>
</dbReference>
<feature type="region of interest" description="Disordered" evidence="20">
    <location>
        <begin position="1996"/>
        <end position="2133"/>
    </location>
</feature>
<evidence type="ECO:0000256" key="1">
    <source>
        <dbReference type="ARBA" id="ARBA00004389"/>
    </source>
</evidence>
<feature type="compositionally biased region" description="Pro residues" evidence="20">
    <location>
        <begin position="1959"/>
        <end position="1968"/>
    </location>
</feature>
<feature type="region of interest" description="Disordered" evidence="20">
    <location>
        <begin position="290"/>
        <end position="371"/>
    </location>
</feature>
<dbReference type="GO" id="GO:0009306">
    <property type="term" value="P:protein secretion"/>
    <property type="evidence" value="ECO:0007669"/>
    <property type="project" value="TreeGrafter"/>
</dbReference>
<feature type="compositionally biased region" description="Polar residues" evidence="20">
    <location>
        <begin position="771"/>
        <end position="785"/>
    </location>
</feature>
<comment type="subcellular location">
    <subcellularLocation>
        <location evidence="1">Endoplasmic reticulum membrane</location>
        <topology evidence="1">Single-pass membrane protein</topology>
    </subcellularLocation>
</comment>
<evidence type="ECO:0000256" key="5">
    <source>
        <dbReference type="ARBA" id="ARBA00022483"/>
    </source>
</evidence>
<keyword evidence="5" id="KW-0268">Exocytosis</keyword>
<keyword evidence="11" id="KW-0653">Protein transport</keyword>
<feature type="region of interest" description="Disordered" evidence="20">
    <location>
        <begin position="704"/>
        <end position="813"/>
    </location>
</feature>
<feature type="compositionally biased region" description="Polar residues" evidence="20">
    <location>
        <begin position="465"/>
        <end position="477"/>
    </location>
</feature>
<feature type="region of interest" description="Disordered" evidence="20">
    <location>
        <begin position="404"/>
        <end position="581"/>
    </location>
</feature>
<gene>
    <name evidence="23" type="ORF">GDO86_009101</name>
</gene>
<feature type="compositionally biased region" description="Polar residues" evidence="20">
    <location>
        <begin position="249"/>
        <end position="258"/>
    </location>
</feature>
<dbReference type="InterPro" id="IPR054697">
    <property type="entry name" value="NPIP_N"/>
</dbReference>
<feature type="region of interest" description="Disordered" evidence="20">
    <location>
        <begin position="625"/>
        <end position="651"/>
    </location>
</feature>
<feature type="region of interest" description="Disordered" evidence="20">
    <location>
        <begin position="904"/>
        <end position="925"/>
    </location>
</feature>
<keyword evidence="2 18" id="KW-0728">SH3 domain</keyword>
<dbReference type="GO" id="GO:0048731">
    <property type="term" value="P:system development"/>
    <property type="evidence" value="ECO:0007669"/>
    <property type="project" value="UniProtKB-ARBA"/>
</dbReference>
<feature type="compositionally biased region" description="Basic and acidic residues" evidence="20">
    <location>
        <begin position="1126"/>
        <end position="1145"/>
    </location>
</feature>
<feature type="domain" description="SH3" evidence="22">
    <location>
        <begin position="41"/>
        <end position="101"/>
    </location>
</feature>
<keyword evidence="15" id="KW-0325">Glycoprotein</keyword>
<feature type="compositionally biased region" description="Basic and acidic residues" evidence="20">
    <location>
        <begin position="739"/>
        <end position="748"/>
    </location>
</feature>
<feature type="coiled-coil region" evidence="19">
    <location>
        <begin position="1306"/>
        <end position="1487"/>
    </location>
</feature>
<feature type="compositionally biased region" description="Polar residues" evidence="20">
    <location>
        <begin position="485"/>
        <end position="515"/>
    </location>
</feature>
<keyword evidence="4" id="KW-0488">Methylation</keyword>
<feature type="compositionally biased region" description="Polar residues" evidence="20">
    <location>
        <begin position="1780"/>
        <end position="1789"/>
    </location>
</feature>
<keyword evidence="9" id="KW-0256">Endoplasmic reticulum</keyword>
<name>A0A8T2JJD2_9PIPI</name>
<dbReference type="FunFam" id="2.30.30.40:FF:000162">
    <property type="entry name" value="MIA SH3 domain ER export factor 3"/>
    <property type="match status" value="1"/>
</dbReference>
<dbReference type="GO" id="GO:0006888">
    <property type="term" value="P:endoplasmic reticulum to Golgi vesicle-mediated transport"/>
    <property type="evidence" value="ECO:0007669"/>
    <property type="project" value="TreeGrafter"/>
</dbReference>
<evidence type="ECO:0000256" key="8">
    <source>
        <dbReference type="ARBA" id="ARBA00022729"/>
    </source>
</evidence>
<evidence type="ECO:0000256" key="15">
    <source>
        <dbReference type="ARBA" id="ARBA00023180"/>
    </source>
</evidence>
<evidence type="ECO:0000256" key="14">
    <source>
        <dbReference type="ARBA" id="ARBA00023136"/>
    </source>
</evidence>
<feature type="compositionally biased region" description="Low complexity" evidence="20">
    <location>
        <begin position="198"/>
        <end position="210"/>
    </location>
</feature>
<feature type="signal peptide" evidence="21">
    <location>
        <begin position="1"/>
        <end position="20"/>
    </location>
</feature>
<dbReference type="Gene3D" id="2.30.30.40">
    <property type="entry name" value="SH3 Domains"/>
    <property type="match status" value="1"/>
</dbReference>
<evidence type="ECO:0000256" key="10">
    <source>
        <dbReference type="ARBA" id="ARBA00022892"/>
    </source>
</evidence>
<keyword evidence="10" id="KW-0931">ER-Golgi transport</keyword>
<dbReference type="Pfam" id="PF06409">
    <property type="entry name" value="NPIP"/>
    <property type="match status" value="1"/>
</dbReference>
<feature type="region of interest" description="Disordered" evidence="20">
    <location>
        <begin position="1119"/>
        <end position="1218"/>
    </location>
</feature>
<evidence type="ECO:0000256" key="20">
    <source>
        <dbReference type="SAM" id="MobiDB-lite"/>
    </source>
</evidence>
<feature type="compositionally biased region" description="Polar residues" evidence="20">
    <location>
        <begin position="175"/>
        <end position="185"/>
    </location>
</feature>
<dbReference type="GO" id="GO:0070971">
    <property type="term" value="C:endoplasmic reticulum exit site"/>
    <property type="evidence" value="ECO:0007669"/>
    <property type="project" value="TreeGrafter"/>
</dbReference>
<dbReference type="PANTHER" id="PTHR23158">
    <property type="entry name" value="MELANOMA INHIBITORY ACTIVITY-RELATED"/>
    <property type="match status" value="1"/>
</dbReference>
<dbReference type="GO" id="GO:0005789">
    <property type="term" value="C:endoplasmic reticulum membrane"/>
    <property type="evidence" value="ECO:0007669"/>
    <property type="project" value="UniProtKB-SubCell"/>
</dbReference>
<dbReference type="SUPFAM" id="SSF50044">
    <property type="entry name" value="SH3-domain"/>
    <property type="match status" value="1"/>
</dbReference>
<evidence type="ECO:0000313" key="24">
    <source>
        <dbReference type="Proteomes" id="UP000812440"/>
    </source>
</evidence>
<dbReference type="GO" id="GO:0006887">
    <property type="term" value="P:exocytosis"/>
    <property type="evidence" value="ECO:0007669"/>
    <property type="project" value="UniProtKB-KW"/>
</dbReference>
<evidence type="ECO:0000256" key="7">
    <source>
        <dbReference type="ARBA" id="ARBA00022692"/>
    </source>
</evidence>
<dbReference type="InterPro" id="IPR001452">
    <property type="entry name" value="SH3_domain"/>
</dbReference>
<comment type="similarity">
    <text evidence="16">Belongs to the MIA/OTOR family. Tango1 subfamily.</text>
</comment>
<feature type="compositionally biased region" description="Basic and acidic residues" evidence="20">
    <location>
        <begin position="756"/>
        <end position="768"/>
    </location>
</feature>
<feature type="compositionally biased region" description="Basic and acidic residues" evidence="20">
    <location>
        <begin position="904"/>
        <end position="915"/>
    </location>
</feature>
<keyword evidence="13 19" id="KW-0175">Coiled coil</keyword>
<evidence type="ECO:0000256" key="13">
    <source>
        <dbReference type="ARBA" id="ARBA00023054"/>
    </source>
</evidence>
<feature type="compositionally biased region" description="Polar residues" evidence="20">
    <location>
        <begin position="801"/>
        <end position="813"/>
    </location>
</feature>
<dbReference type="SMART" id="SM00326">
    <property type="entry name" value="SH3"/>
    <property type="match status" value="1"/>
</dbReference>
<feature type="chain" id="PRO_5035780679" description="Transport and Golgi organization protein 1 homolog" evidence="21">
    <location>
        <begin position="21"/>
        <end position="2133"/>
    </location>
</feature>
<keyword evidence="12" id="KW-1133">Transmembrane helix</keyword>
<evidence type="ECO:0000256" key="12">
    <source>
        <dbReference type="ARBA" id="ARBA00022989"/>
    </source>
</evidence>
<feature type="compositionally biased region" description="Basic and acidic residues" evidence="20">
    <location>
        <begin position="161"/>
        <end position="173"/>
    </location>
</feature>
<feature type="compositionally biased region" description="Basic and acidic residues" evidence="20">
    <location>
        <begin position="2124"/>
        <end position="2133"/>
    </location>
</feature>
<proteinExistence type="inferred from homology"/>
<dbReference type="OrthoDB" id="6022771at2759"/>
<feature type="compositionally biased region" description="Polar residues" evidence="20">
    <location>
        <begin position="216"/>
        <end position="236"/>
    </location>
</feature>
<dbReference type="GO" id="GO:0035459">
    <property type="term" value="P:vesicle cargo loading"/>
    <property type="evidence" value="ECO:0007669"/>
    <property type="project" value="TreeGrafter"/>
</dbReference>
<evidence type="ECO:0000259" key="22">
    <source>
        <dbReference type="PROSITE" id="PS50002"/>
    </source>
</evidence>
<evidence type="ECO:0000256" key="2">
    <source>
        <dbReference type="ARBA" id="ARBA00022443"/>
    </source>
</evidence>
<evidence type="ECO:0000256" key="9">
    <source>
        <dbReference type="ARBA" id="ARBA00022824"/>
    </source>
</evidence>
<evidence type="ECO:0000256" key="6">
    <source>
        <dbReference type="ARBA" id="ARBA00022553"/>
    </source>
</evidence>
<dbReference type="InterPro" id="IPR036028">
    <property type="entry name" value="SH3-like_dom_sf"/>
</dbReference>
<feature type="coiled-coil region" evidence="19">
    <location>
        <begin position="1565"/>
        <end position="1627"/>
    </location>
</feature>
<feature type="region of interest" description="Disordered" evidence="20">
    <location>
        <begin position="1948"/>
        <end position="1968"/>
    </location>
</feature>
<feature type="compositionally biased region" description="Basic and acidic residues" evidence="20">
    <location>
        <begin position="516"/>
        <end position="525"/>
    </location>
</feature>